<evidence type="ECO:0000313" key="3">
    <source>
        <dbReference type="Proteomes" id="UP000013117"/>
    </source>
</evidence>
<keyword evidence="1" id="KW-0472">Membrane</keyword>
<dbReference type="AlphaFoldDB" id="N8ZTQ5"/>
<dbReference type="RefSeq" id="WP_004857045.1">
    <property type="nucleotide sequence ID" value="NZ_ASYY01000085.1"/>
</dbReference>
<organism evidence="2 3">
    <name type="scientific">Acinetobacter gerneri DSM 14967 = CIP 107464 = MTCC 9824</name>
    <dbReference type="NCBI Taxonomy" id="1120926"/>
    <lineage>
        <taxon>Bacteria</taxon>
        <taxon>Pseudomonadati</taxon>
        <taxon>Pseudomonadota</taxon>
        <taxon>Gammaproteobacteria</taxon>
        <taxon>Moraxellales</taxon>
        <taxon>Moraxellaceae</taxon>
        <taxon>Acinetobacter</taxon>
    </lineage>
</organism>
<dbReference type="Proteomes" id="UP000013117">
    <property type="component" value="Unassembled WGS sequence"/>
</dbReference>
<sequence>MLTKTLLIILGILIVIWLYALIFYQGDEVPVSPNEIKKPPHKYQKQIDYFLLPFRLVIKGITAILKFLYRVVVEGIFELIFWGIIRFIFHLIRILFTVLFRIFD</sequence>
<dbReference type="HOGENOM" id="CLU_2244094_0_0_6"/>
<keyword evidence="1" id="KW-0812">Transmembrane</keyword>
<proteinExistence type="predicted"/>
<keyword evidence="1" id="KW-1133">Transmembrane helix</keyword>
<evidence type="ECO:0000313" key="2">
    <source>
        <dbReference type="EMBL" id="ENV35118.1"/>
    </source>
</evidence>
<evidence type="ECO:0000256" key="1">
    <source>
        <dbReference type="SAM" id="Phobius"/>
    </source>
</evidence>
<keyword evidence="3" id="KW-1185">Reference proteome</keyword>
<gene>
    <name evidence="2" type="ORF">F960_00769</name>
</gene>
<feature type="transmembrane region" description="Helical" evidence="1">
    <location>
        <begin position="80"/>
        <end position="103"/>
    </location>
</feature>
<name>N8ZTQ5_9GAMM</name>
<accession>N8ZTQ5</accession>
<feature type="transmembrane region" description="Helical" evidence="1">
    <location>
        <begin position="6"/>
        <end position="26"/>
    </location>
</feature>
<feature type="transmembrane region" description="Helical" evidence="1">
    <location>
        <begin position="47"/>
        <end position="68"/>
    </location>
</feature>
<protein>
    <submittedName>
        <fullName evidence="2">Uncharacterized protein</fullName>
    </submittedName>
</protein>
<dbReference type="EMBL" id="APPN01000050">
    <property type="protein sequence ID" value="ENV35118.1"/>
    <property type="molecule type" value="Genomic_DNA"/>
</dbReference>
<dbReference type="GeneID" id="84208185"/>
<comment type="caution">
    <text evidence="2">The sequence shown here is derived from an EMBL/GenBank/DDBJ whole genome shotgun (WGS) entry which is preliminary data.</text>
</comment>
<reference evidence="2 3" key="1">
    <citation type="submission" date="2013-02" db="EMBL/GenBank/DDBJ databases">
        <title>The Genome Sequence of Acinetobacter gerneri CIP 107464.</title>
        <authorList>
            <consortium name="The Broad Institute Genome Sequencing Platform"/>
            <consortium name="The Broad Institute Genome Sequencing Center for Infectious Disease"/>
            <person name="Cerqueira G."/>
            <person name="Feldgarden M."/>
            <person name="Courvalin P."/>
            <person name="Perichon B."/>
            <person name="Grillot-Courvalin C."/>
            <person name="Clermont D."/>
            <person name="Rocha E."/>
            <person name="Yoon E.-J."/>
            <person name="Nemec A."/>
            <person name="Walker B."/>
            <person name="Young S.K."/>
            <person name="Zeng Q."/>
            <person name="Gargeya S."/>
            <person name="Fitzgerald M."/>
            <person name="Haas B."/>
            <person name="Abouelleil A."/>
            <person name="Alvarado L."/>
            <person name="Arachchi H.M."/>
            <person name="Berlin A.M."/>
            <person name="Chapman S.B."/>
            <person name="Dewar J."/>
            <person name="Goldberg J."/>
            <person name="Griggs A."/>
            <person name="Gujja S."/>
            <person name="Hansen M."/>
            <person name="Howarth C."/>
            <person name="Imamovic A."/>
            <person name="Larimer J."/>
            <person name="McCowan C."/>
            <person name="Murphy C."/>
            <person name="Neiman D."/>
            <person name="Pearson M."/>
            <person name="Priest M."/>
            <person name="Roberts A."/>
            <person name="Saif S."/>
            <person name="Shea T."/>
            <person name="Sisk P."/>
            <person name="Sykes S."/>
            <person name="Wortman J."/>
            <person name="Nusbaum C."/>
            <person name="Birren B."/>
        </authorList>
    </citation>
    <scope>NUCLEOTIDE SEQUENCE [LARGE SCALE GENOMIC DNA]</scope>
    <source>
        <strain evidence="2 3">CIP 107464</strain>
    </source>
</reference>